<feature type="transmembrane region" description="Helical" evidence="5">
    <location>
        <begin position="387"/>
        <end position="415"/>
    </location>
</feature>
<feature type="transmembrane region" description="Helical" evidence="5">
    <location>
        <begin position="290"/>
        <end position="313"/>
    </location>
</feature>
<evidence type="ECO:0000256" key="3">
    <source>
        <dbReference type="ARBA" id="ARBA00022989"/>
    </source>
</evidence>
<feature type="transmembrane region" description="Helical" evidence="5">
    <location>
        <begin position="21"/>
        <end position="43"/>
    </location>
</feature>
<dbReference type="InterPro" id="IPR018045">
    <property type="entry name" value="S04_transporter_CS"/>
</dbReference>
<dbReference type="CDD" id="cd07042">
    <property type="entry name" value="STAS_SulP_like_sulfate_transporter"/>
    <property type="match status" value="1"/>
</dbReference>
<feature type="domain" description="STAS" evidence="6">
    <location>
        <begin position="439"/>
        <end position="553"/>
    </location>
</feature>
<protein>
    <submittedName>
        <fullName evidence="7">Sulfate permease</fullName>
    </submittedName>
</protein>
<dbReference type="InterPro" id="IPR036513">
    <property type="entry name" value="STAS_dom_sf"/>
</dbReference>
<dbReference type="Proteomes" id="UP001300692">
    <property type="component" value="Unassembled WGS sequence"/>
</dbReference>
<dbReference type="Gene3D" id="3.30.750.24">
    <property type="entry name" value="STAS domain"/>
    <property type="match status" value="1"/>
</dbReference>
<proteinExistence type="predicted"/>
<dbReference type="Pfam" id="PF00916">
    <property type="entry name" value="Sulfate_transp"/>
    <property type="match status" value="1"/>
</dbReference>
<organism evidence="7 8">
    <name type="scientific">Reichenbachiella ulvae</name>
    <dbReference type="NCBI Taxonomy" id="2980104"/>
    <lineage>
        <taxon>Bacteria</taxon>
        <taxon>Pseudomonadati</taxon>
        <taxon>Bacteroidota</taxon>
        <taxon>Cytophagia</taxon>
        <taxon>Cytophagales</taxon>
        <taxon>Reichenbachiellaceae</taxon>
        <taxon>Reichenbachiella</taxon>
    </lineage>
</organism>
<reference evidence="7 8" key="1">
    <citation type="submission" date="2022-10" db="EMBL/GenBank/DDBJ databases">
        <title>Comparative genomics and taxonomic characterization of three novel marine species of genus Reichenbachiella exhibiting antioxidant and polysaccharide degradation activities.</title>
        <authorList>
            <person name="Muhammad N."/>
            <person name="Lee Y.-J."/>
            <person name="Ko J."/>
            <person name="Kim S.-G."/>
        </authorList>
    </citation>
    <scope>NUCLEOTIDE SEQUENCE [LARGE SCALE GENOMIC DNA]</scope>
    <source>
        <strain evidence="7 8">ABR2-5</strain>
    </source>
</reference>
<dbReference type="RefSeq" id="WP_264138356.1">
    <property type="nucleotide sequence ID" value="NZ_JAOYOD010000001.1"/>
</dbReference>
<feature type="transmembrane region" description="Helical" evidence="5">
    <location>
        <begin position="72"/>
        <end position="92"/>
    </location>
</feature>
<dbReference type="PROSITE" id="PS01130">
    <property type="entry name" value="SLC26A"/>
    <property type="match status" value="1"/>
</dbReference>
<feature type="transmembrane region" description="Helical" evidence="5">
    <location>
        <begin position="252"/>
        <end position="270"/>
    </location>
</feature>
<dbReference type="InterPro" id="IPR011547">
    <property type="entry name" value="SLC26A/SulP_dom"/>
</dbReference>
<dbReference type="SUPFAM" id="SSF52091">
    <property type="entry name" value="SpoIIaa-like"/>
    <property type="match status" value="1"/>
</dbReference>
<gene>
    <name evidence="7" type="primary">sulP</name>
    <name evidence="7" type="ORF">N7U62_12720</name>
</gene>
<dbReference type="InterPro" id="IPR001902">
    <property type="entry name" value="SLC26A/SulP_fam"/>
</dbReference>
<comment type="subcellular location">
    <subcellularLocation>
        <location evidence="1">Membrane</location>
        <topology evidence="1">Multi-pass membrane protein</topology>
    </subcellularLocation>
</comment>
<keyword evidence="8" id="KW-1185">Reference proteome</keyword>
<evidence type="ECO:0000256" key="4">
    <source>
        <dbReference type="ARBA" id="ARBA00023136"/>
    </source>
</evidence>
<evidence type="ECO:0000313" key="8">
    <source>
        <dbReference type="Proteomes" id="UP001300692"/>
    </source>
</evidence>
<feature type="transmembrane region" description="Helical" evidence="5">
    <location>
        <begin position="170"/>
        <end position="194"/>
    </location>
</feature>
<feature type="transmembrane region" description="Helical" evidence="5">
    <location>
        <begin position="325"/>
        <end position="343"/>
    </location>
</feature>
<evidence type="ECO:0000256" key="5">
    <source>
        <dbReference type="SAM" id="Phobius"/>
    </source>
</evidence>
<dbReference type="InterPro" id="IPR002645">
    <property type="entry name" value="STAS_dom"/>
</dbReference>
<dbReference type="PANTHER" id="PTHR11814">
    <property type="entry name" value="SULFATE TRANSPORTER"/>
    <property type="match status" value="1"/>
</dbReference>
<dbReference type="EMBL" id="JAOYOD010000001">
    <property type="protein sequence ID" value="MCV9387535.1"/>
    <property type="molecule type" value="Genomic_DNA"/>
</dbReference>
<evidence type="ECO:0000256" key="2">
    <source>
        <dbReference type="ARBA" id="ARBA00022692"/>
    </source>
</evidence>
<dbReference type="NCBIfam" id="TIGR00815">
    <property type="entry name" value="sulP"/>
    <property type="match status" value="1"/>
</dbReference>
<accession>A0ABT3CV12</accession>
<keyword evidence="4 5" id="KW-0472">Membrane</keyword>
<evidence type="ECO:0000256" key="1">
    <source>
        <dbReference type="ARBA" id="ARBA00004141"/>
    </source>
</evidence>
<evidence type="ECO:0000313" key="7">
    <source>
        <dbReference type="EMBL" id="MCV9387535.1"/>
    </source>
</evidence>
<dbReference type="Pfam" id="PF01740">
    <property type="entry name" value="STAS"/>
    <property type="match status" value="1"/>
</dbReference>
<feature type="transmembrane region" description="Helical" evidence="5">
    <location>
        <begin position="131"/>
        <end position="150"/>
    </location>
</feature>
<dbReference type="PROSITE" id="PS50801">
    <property type="entry name" value="STAS"/>
    <property type="match status" value="1"/>
</dbReference>
<name>A0ABT3CV12_9BACT</name>
<sequence length="564" mass="61418">MERIFPFLAVVRNYKSGDFRSDLIAGLTVGVMLVPQGMAYAMIAGLPPVYGLYASIFPPIIYAFFGTSRQLAVGPVAMDSLLVATGVSTMAVVGSEDYISLAILLALMIGVIQVMMGTLRLGFLTHFLSRPVIAGFTNAAVLIIAINHIKYLTGIDLPKSKYLHEIIIELFARITEVNFPTLVLGLSAIVFILVMKKVAPRVPAGLTLVMLGVAVVYFFDLEQLGVAIVGFIPDGLPEFSVPEWSVARLRGLLPMAFTLAFIGYMEAFSIAKTIQFKRNNEYEVRANQELVALGVANVVGSMFSSFTSSASFSRSAVNNNSGAKSTVALVIAGVVVSLVLLFLTPVFYYLPSTVLAAIVIVGVISLLDIKEVKSLWYTDRVDFTMLAVAFVGTIALGVEWGIILGVLLSLAVLIYKTSIPHMAELGQIEGTRFFRNIHRFQNAVEKEEVSILRFDARLYFANVDALKEKVASIVRRKPDLKLFILDSQSISDIDSMGINCLREIQTDLQAKGVVFKMSSVIGPVRDKLQRTGLSDQIGLDNLHPTIESALGLLGKESIPFQANI</sequence>
<feature type="transmembrane region" description="Helical" evidence="5">
    <location>
        <begin position="348"/>
        <end position="367"/>
    </location>
</feature>
<keyword evidence="2 5" id="KW-0812">Transmembrane</keyword>
<evidence type="ECO:0000259" key="6">
    <source>
        <dbReference type="PROSITE" id="PS50801"/>
    </source>
</evidence>
<feature type="transmembrane region" description="Helical" evidence="5">
    <location>
        <begin position="98"/>
        <end position="119"/>
    </location>
</feature>
<keyword evidence="3 5" id="KW-1133">Transmembrane helix</keyword>
<feature type="transmembrane region" description="Helical" evidence="5">
    <location>
        <begin position="206"/>
        <end position="232"/>
    </location>
</feature>
<comment type="caution">
    <text evidence="7">The sequence shown here is derived from an EMBL/GenBank/DDBJ whole genome shotgun (WGS) entry which is preliminary data.</text>
</comment>
<feature type="transmembrane region" description="Helical" evidence="5">
    <location>
        <begin position="49"/>
        <end position="65"/>
    </location>
</feature>